<accession>A0A849KRG8</accession>
<dbReference type="GO" id="GO:0016780">
    <property type="term" value="F:phosphotransferase activity, for other substituted phosphate groups"/>
    <property type="evidence" value="ECO:0007669"/>
    <property type="project" value="InterPro"/>
</dbReference>
<feature type="transmembrane region" description="Helical" evidence="3">
    <location>
        <begin position="131"/>
        <end position="153"/>
    </location>
</feature>
<feature type="transmembrane region" description="Helical" evidence="3">
    <location>
        <begin position="71"/>
        <end position="89"/>
    </location>
</feature>
<keyword evidence="1 2" id="KW-0808">Transferase</keyword>
<keyword evidence="3" id="KW-0812">Transmembrane</keyword>
<feature type="transmembrane region" description="Helical" evidence="3">
    <location>
        <begin position="109"/>
        <end position="125"/>
    </location>
</feature>
<organism evidence="4 5">
    <name type="scientific">Halovulum dunhuangense</name>
    <dbReference type="NCBI Taxonomy" id="1505036"/>
    <lineage>
        <taxon>Bacteria</taxon>
        <taxon>Pseudomonadati</taxon>
        <taxon>Pseudomonadota</taxon>
        <taxon>Alphaproteobacteria</taxon>
        <taxon>Rhodobacterales</taxon>
        <taxon>Paracoccaceae</taxon>
        <taxon>Halovulum</taxon>
    </lineage>
</organism>
<reference evidence="4 5" key="1">
    <citation type="submission" date="2020-05" db="EMBL/GenBank/DDBJ databases">
        <title>Gimesia benthica sp. nov., a novel planctomycete isolated from a deep-sea water sample of the Northwest Indian Ocean.</title>
        <authorList>
            <person name="Wang J."/>
            <person name="Ruan C."/>
            <person name="Song L."/>
            <person name="Zhu Y."/>
            <person name="Li A."/>
            <person name="Zheng X."/>
            <person name="Wang L."/>
            <person name="Lu Z."/>
            <person name="Huang Y."/>
            <person name="Du W."/>
            <person name="Zhou Y."/>
            <person name="Huang L."/>
            <person name="Dai X."/>
        </authorList>
    </citation>
    <scope>NUCLEOTIDE SEQUENCE [LARGE SCALE GENOMIC DNA]</scope>
    <source>
        <strain evidence="4 5">YYQ-30</strain>
    </source>
</reference>
<evidence type="ECO:0000313" key="5">
    <source>
        <dbReference type="Proteomes" id="UP000572377"/>
    </source>
</evidence>
<evidence type="ECO:0000256" key="1">
    <source>
        <dbReference type="ARBA" id="ARBA00022679"/>
    </source>
</evidence>
<evidence type="ECO:0000256" key="3">
    <source>
        <dbReference type="SAM" id="Phobius"/>
    </source>
</evidence>
<keyword evidence="3" id="KW-0472">Membrane</keyword>
<dbReference type="InterPro" id="IPR043130">
    <property type="entry name" value="CDP-OH_PTrfase_TM_dom"/>
</dbReference>
<feature type="transmembrane region" description="Helical" evidence="3">
    <location>
        <begin position="165"/>
        <end position="183"/>
    </location>
</feature>
<comment type="similarity">
    <text evidence="2">Belongs to the CDP-alcohol phosphatidyltransferase class-I family.</text>
</comment>
<evidence type="ECO:0000256" key="2">
    <source>
        <dbReference type="RuleBase" id="RU003750"/>
    </source>
</evidence>
<name>A0A849KRG8_9RHOB</name>
<dbReference type="GO" id="GO:0008654">
    <property type="term" value="P:phospholipid biosynthetic process"/>
    <property type="evidence" value="ECO:0007669"/>
    <property type="project" value="InterPro"/>
</dbReference>
<dbReference type="Gene3D" id="1.20.120.1760">
    <property type="match status" value="1"/>
</dbReference>
<feature type="transmembrane region" description="Helical" evidence="3">
    <location>
        <begin position="6"/>
        <end position="30"/>
    </location>
</feature>
<dbReference type="Proteomes" id="UP000572377">
    <property type="component" value="Unassembled WGS sequence"/>
</dbReference>
<sequence length="216" mass="22017">MLAGGVASLLGGAIWVAAAVAAVGGAIALAGLARHYPHRRLGLCNVVTLARGGLVAGLAGLLAAPQVLEGFVAWAALGVALLALAMDGLDGWAARRAGLSSDFGARLDMEVDVALGLILALLAWLSGKAGFWVLGLGLMRHVFVAAGWVLPALQGALFPSFRRKLVCVIQIAALIALMAPVVQPPLAGWIAGVALAILGASFLRDAVWLLARGRRA</sequence>
<evidence type="ECO:0000313" key="4">
    <source>
        <dbReference type="EMBL" id="NNU79449.1"/>
    </source>
</evidence>
<dbReference type="InterPro" id="IPR048254">
    <property type="entry name" value="CDP_ALCOHOL_P_TRANSF_CS"/>
</dbReference>
<keyword evidence="3" id="KW-1133">Transmembrane helix</keyword>
<dbReference type="Pfam" id="PF01066">
    <property type="entry name" value="CDP-OH_P_transf"/>
    <property type="match status" value="1"/>
</dbReference>
<dbReference type="PROSITE" id="PS00379">
    <property type="entry name" value="CDP_ALCOHOL_P_TRANSF"/>
    <property type="match status" value="1"/>
</dbReference>
<dbReference type="EMBL" id="JABFBC010000001">
    <property type="protein sequence ID" value="NNU79449.1"/>
    <property type="molecule type" value="Genomic_DNA"/>
</dbReference>
<proteinExistence type="inferred from homology"/>
<keyword evidence="5" id="KW-1185">Reference proteome</keyword>
<protein>
    <submittedName>
        <fullName evidence="4">CDP-alcohol phosphatidyltransferase</fullName>
    </submittedName>
</protein>
<feature type="transmembrane region" description="Helical" evidence="3">
    <location>
        <begin position="42"/>
        <end position="65"/>
    </location>
</feature>
<comment type="caution">
    <text evidence="4">The sequence shown here is derived from an EMBL/GenBank/DDBJ whole genome shotgun (WGS) entry which is preliminary data.</text>
</comment>
<gene>
    <name evidence="4" type="ORF">HMH01_03265</name>
</gene>
<dbReference type="GO" id="GO:0016020">
    <property type="term" value="C:membrane"/>
    <property type="evidence" value="ECO:0007669"/>
    <property type="project" value="InterPro"/>
</dbReference>
<dbReference type="InterPro" id="IPR000462">
    <property type="entry name" value="CDP-OH_P_trans"/>
</dbReference>
<dbReference type="AlphaFoldDB" id="A0A849KRG8"/>
<feature type="transmembrane region" description="Helical" evidence="3">
    <location>
        <begin position="189"/>
        <end position="211"/>
    </location>
</feature>